<accession>A0AAJ0BAW9</accession>
<evidence type="ECO:0000313" key="2">
    <source>
        <dbReference type="EMBL" id="KAK1752571.1"/>
    </source>
</evidence>
<evidence type="ECO:0000313" key="3">
    <source>
        <dbReference type="Proteomes" id="UP001239445"/>
    </source>
</evidence>
<name>A0AAJ0BAW9_9PEZI</name>
<organism evidence="2 3">
    <name type="scientific">Echria macrotheca</name>
    <dbReference type="NCBI Taxonomy" id="438768"/>
    <lineage>
        <taxon>Eukaryota</taxon>
        <taxon>Fungi</taxon>
        <taxon>Dikarya</taxon>
        <taxon>Ascomycota</taxon>
        <taxon>Pezizomycotina</taxon>
        <taxon>Sordariomycetes</taxon>
        <taxon>Sordariomycetidae</taxon>
        <taxon>Sordariales</taxon>
        <taxon>Schizotheciaceae</taxon>
        <taxon>Echria</taxon>
    </lineage>
</organism>
<dbReference type="InterPro" id="IPR023214">
    <property type="entry name" value="HAD_sf"/>
</dbReference>
<dbReference type="Proteomes" id="UP001239445">
    <property type="component" value="Unassembled WGS sequence"/>
</dbReference>
<reference evidence="2" key="1">
    <citation type="submission" date="2023-06" db="EMBL/GenBank/DDBJ databases">
        <title>Genome-scale phylogeny and comparative genomics of the fungal order Sordariales.</title>
        <authorList>
            <consortium name="Lawrence Berkeley National Laboratory"/>
            <person name="Hensen N."/>
            <person name="Bonometti L."/>
            <person name="Westerberg I."/>
            <person name="Brannstrom I.O."/>
            <person name="Guillou S."/>
            <person name="Cros-Aarteil S."/>
            <person name="Calhoun S."/>
            <person name="Haridas S."/>
            <person name="Kuo A."/>
            <person name="Mondo S."/>
            <person name="Pangilinan J."/>
            <person name="Riley R."/>
            <person name="Labutti K."/>
            <person name="Andreopoulos B."/>
            <person name="Lipzen A."/>
            <person name="Chen C."/>
            <person name="Yanf M."/>
            <person name="Daum C."/>
            <person name="Ng V."/>
            <person name="Clum A."/>
            <person name="Steindorff A."/>
            <person name="Ohm R."/>
            <person name="Martin F."/>
            <person name="Silar P."/>
            <person name="Natvig D."/>
            <person name="Lalanne C."/>
            <person name="Gautier V."/>
            <person name="Ament-Velasquez S.L."/>
            <person name="Kruys A."/>
            <person name="Hutchinson M.I."/>
            <person name="Powell A.J."/>
            <person name="Barry K."/>
            <person name="Miller A.N."/>
            <person name="Grigoriev I.V."/>
            <person name="Debuchy R."/>
            <person name="Gladieux P."/>
            <person name="Thoren M.H."/>
            <person name="Johannesson H."/>
        </authorList>
    </citation>
    <scope>NUCLEOTIDE SEQUENCE</scope>
    <source>
        <strain evidence="2">PSN4</strain>
    </source>
</reference>
<dbReference type="PANTHER" id="PTHR43316">
    <property type="entry name" value="HYDROLASE, HALOACID DELAHOGENASE-RELATED"/>
    <property type="match status" value="1"/>
</dbReference>
<protein>
    <submittedName>
        <fullName evidence="2">HAD-like domain-containing protein</fullName>
    </submittedName>
</protein>
<dbReference type="GO" id="GO:0016787">
    <property type="term" value="F:hydrolase activity"/>
    <property type="evidence" value="ECO:0007669"/>
    <property type="project" value="UniProtKB-KW"/>
</dbReference>
<dbReference type="Gene3D" id="3.40.50.1000">
    <property type="entry name" value="HAD superfamily/HAD-like"/>
    <property type="match status" value="1"/>
</dbReference>
<dbReference type="Gene3D" id="1.10.150.750">
    <property type="match status" value="1"/>
</dbReference>
<dbReference type="InterPro" id="IPR036412">
    <property type="entry name" value="HAD-like_sf"/>
</dbReference>
<dbReference type="InterPro" id="IPR051540">
    <property type="entry name" value="S-2-haloacid_dehalogenase"/>
</dbReference>
<sequence length="275" mass="30375">MKDLTTFKALSFDCYGTLLDWETGLLSDLHPLLTLLPSTHPWTSSPSLALDRFNVHSEHLWATEPTLPYDANLSESFRLLAAEADLPLSSHPSLPPAAERIATGPSRWTAFPDTIPGLLSLKQHYRLIILSNVDDANIAGAVRDNLSPVQFDGVYTAQSIGSYKPSLNNFHYLFEHAKRDFGVDWERGELLHVARGLTADHVPAKKLGLPSVWISRGGDTEDGYGIGGDLKELQERGEVGFGWRFESIGEFAGEVERQFAEKEKAGTDKGEGRTE</sequence>
<keyword evidence="1" id="KW-0378">Hydrolase</keyword>
<proteinExistence type="predicted"/>
<comment type="caution">
    <text evidence="2">The sequence shown here is derived from an EMBL/GenBank/DDBJ whole genome shotgun (WGS) entry which is preliminary data.</text>
</comment>
<dbReference type="EMBL" id="MU839839">
    <property type="protein sequence ID" value="KAK1752571.1"/>
    <property type="molecule type" value="Genomic_DNA"/>
</dbReference>
<keyword evidence="3" id="KW-1185">Reference proteome</keyword>
<dbReference type="SUPFAM" id="SSF56784">
    <property type="entry name" value="HAD-like"/>
    <property type="match status" value="1"/>
</dbReference>
<dbReference type="PANTHER" id="PTHR43316:SF9">
    <property type="entry name" value="ACID DEHALOGENASE, PUTATIVE (AFU_ORTHOLOGUE AFUA_6G14460)-RELATED"/>
    <property type="match status" value="1"/>
</dbReference>
<gene>
    <name evidence="2" type="ORF">QBC47DRAFT_404892</name>
</gene>
<evidence type="ECO:0000256" key="1">
    <source>
        <dbReference type="ARBA" id="ARBA00022801"/>
    </source>
</evidence>
<dbReference type="AlphaFoldDB" id="A0AAJ0BAW9"/>